<dbReference type="AlphaFoldDB" id="A0A943EIR6"/>
<reference evidence="2" key="1">
    <citation type="submission" date="2021-02" db="EMBL/GenBank/DDBJ databases">
        <title>Infant gut strain persistence is associated with maternal origin, phylogeny, and functional potential including surface adhesion and iron acquisition.</title>
        <authorList>
            <person name="Lou Y.C."/>
        </authorList>
    </citation>
    <scope>NUCLEOTIDE SEQUENCE</scope>
    <source>
        <strain evidence="2">L3_108_000G1_dasL3_108_000G1_metabat.metabat.11</strain>
    </source>
</reference>
<name>A0A943EIR6_9FIRM</name>
<accession>A0A943EIR6</accession>
<keyword evidence="1" id="KW-0812">Transmembrane</keyword>
<feature type="transmembrane region" description="Helical" evidence="1">
    <location>
        <begin position="9"/>
        <end position="26"/>
    </location>
</feature>
<comment type="caution">
    <text evidence="2">The sequence shown here is derived from an EMBL/GenBank/DDBJ whole genome shotgun (WGS) entry which is preliminary data.</text>
</comment>
<sequence length="281" mass="32836">MERKYKQNLLVSIVFALIVSITLFYMHNNYIFQTYGDVVYYDYILNGENDDIKVENVEVYHRKDSFSIGSGSIVVKNSDLINMETNFNVNIILENKDQKKEYQVELENYPEDNLKYRIQKISRKSNKSDLEDATKAKLIINNNGKTINELNLKILPVEQLEGANKEYRIENASISNQMMRLGSLKTTDEQIIKKYPNISLEYRYLKDEKLNKDNDDNYIVFKKISGKSKELVNSNDYGLFYLNEGNFKNKNLSVVIIFSNNDDKYVFSIDLTIQQVGDYYG</sequence>
<gene>
    <name evidence="2" type="ORF">KHX14_08775</name>
</gene>
<dbReference type="RefSeq" id="WP_297672352.1">
    <property type="nucleotide sequence ID" value="NZ_JAGZCC010000059.1"/>
</dbReference>
<evidence type="ECO:0000256" key="1">
    <source>
        <dbReference type="SAM" id="Phobius"/>
    </source>
</evidence>
<evidence type="ECO:0000313" key="3">
    <source>
        <dbReference type="Proteomes" id="UP000751224"/>
    </source>
</evidence>
<keyword evidence="1" id="KW-1133">Transmembrane helix</keyword>
<keyword evidence="1" id="KW-0472">Membrane</keyword>
<organism evidence="2 3">
    <name type="scientific">Thomasclavelia spiroformis</name>
    <dbReference type="NCBI Taxonomy" id="29348"/>
    <lineage>
        <taxon>Bacteria</taxon>
        <taxon>Bacillati</taxon>
        <taxon>Bacillota</taxon>
        <taxon>Erysipelotrichia</taxon>
        <taxon>Erysipelotrichales</taxon>
        <taxon>Coprobacillaceae</taxon>
        <taxon>Thomasclavelia</taxon>
    </lineage>
</organism>
<protein>
    <submittedName>
        <fullName evidence="2">Uncharacterized protein</fullName>
    </submittedName>
</protein>
<evidence type="ECO:0000313" key="2">
    <source>
        <dbReference type="EMBL" id="MBS5588884.1"/>
    </source>
</evidence>
<dbReference type="Proteomes" id="UP000751224">
    <property type="component" value="Unassembled WGS sequence"/>
</dbReference>
<dbReference type="EMBL" id="JAGZCC010000059">
    <property type="protein sequence ID" value="MBS5588884.1"/>
    <property type="molecule type" value="Genomic_DNA"/>
</dbReference>
<proteinExistence type="predicted"/>